<dbReference type="InterPro" id="IPR023210">
    <property type="entry name" value="NADP_OxRdtase_dom"/>
</dbReference>
<organism evidence="2 3">
    <name type="scientific">Escherichia coli</name>
    <dbReference type="NCBI Taxonomy" id="562"/>
    <lineage>
        <taxon>Bacteria</taxon>
        <taxon>Pseudomonadati</taxon>
        <taxon>Pseudomonadota</taxon>
        <taxon>Gammaproteobacteria</taxon>
        <taxon>Enterobacterales</taxon>
        <taxon>Enterobacteriaceae</taxon>
        <taxon>Escherichia</taxon>
    </lineage>
</organism>
<dbReference type="InterPro" id="IPR020471">
    <property type="entry name" value="AKR"/>
</dbReference>
<accession>A0A6D0DK18</accession>
<dbReference type="Pfam" id="PF00248">
    <property type="entry name" value="Aldo_ket_red"/>
    <property type="match status" value="1"/>
</dbReference>
<name>A0A6D0DK18_ECOLX</name>
<protein>
    <recommendedName>
        <fullName evidence="1">NADP-dependent oxidoreductase domain-containing protein</fullName>
    </recommendedName>
</protein>
<dbReference type="EMBL" id="WTMQ01000003">
    <property type="protein sequence ID" value="MWL04103.1"/>
    <property type="molecule type" value="Genomic_DNA"/>
</dbReference>
<evidence type="ECO:0000259" key="1">
    <source>
        <dbReference type="Pfam" id="PF00248"/>
    </source>
</evidence>
<feature type="domain" description="NADP-dependent oxidoreductase" evidence="1">
    <location>
        <begin position="54"/>
        <end position="136"/>
    </location>
</feature>
<comment type="caution">
    <text evidence="2">The sequence shown here is derived from an EMBL/GenBank/DDBJ whole genome shotgun (WGS) entry which is preliminary data.</text>
</comment>
<dbReference type="AlphaFoldDB" id="A0A6D0DK18"/>
<dbReference type="Proteomes" id="UP000430081">
    <property type="component" value="Unassembled WGS sequence"/>
</dbReference>
<dbReference type="InterPro" id="IPR036812">
    <property type="entry name" value="NAD(P)_OxRdtase_dom_sf"/>
</dbReference>
<dbReference type="GO" id="GO:0016491">
    <property type="term" value="F:oxidoreductase activity"/>
    <property type="evidence" value="ECO:0007669"/>
    <property type="project" value="InterPro"/>
</dbReference>
<dbReference type="RefSeq" id="WP_089574267.1">
    <property type="nucleotide sequence ID" value="NZ_JANFDX010000007.1"/>
</dbReference>
<sequence length="150" mass="15909">MSIKNLLPGKIGLGGAPLGNMFRAIPEEEAHATVSEAWNLGVRYFDTAPLYGSGVLAGGEHFEYQKASAAIQQKVAQINTIATRFNVNVKAAALQFALANPAVAAVIPGSSRPGRMAEDLAALNAPVPAEFWAEMRRQNLVAENAPLPTR</sequence>
<proteinExistence type="predicted"/>
<dbReference type="Gene3D" id="3.20.20.100">
    <property type="entry name" value="NADP-dependent oxidoreductase domain"/>
    <property type="match status" value="2"/>
</dbReference>
<dbReference type="GO" id="GO:0005829">
    <property type="term" value="C:cytosol"/>
    <property type="evidence" value="ECO:0007669"/>
    <property type="project" value="TreeGrafter"/>
</dbReference>
<dbReference type="PANTHER" id="PTHR42686:SF1">
    <property type="entry name" value="GH17980P-RELATED"/>
    <property type="match status" value="1"/>
</dbReference>
<reference evidence="2 3" key="1">
    <citation type="submission" date="2019-12" db="EMBL/GenBank/DDBJ databases">
        <title>Enteriobacteria Tanzani isolates_10432.</title>
        <authorList>
            <person name="Subbiah M."/>
            <person name="Call D."/>
        </authorList>
    </citation>
    <scope>NUCLEOTIDE SEQUENCE [LARGE SCALE GENOMIC DNA]</scope>
    <source>
        <strain evidence="2 3">10432wG7</strain>
    </source>
</reference>
<evidence type="ECO:0000313" key="3">
    <source>
        <dbReference type="Proteomes" id="UP000430081"/>
    </source>
</evidence>
<gene>
    <name evidence="2" type="ORF">GQM13_11725</name>
</gene>
<dbReference type="SUPFAM" id="SSF51430">
    <property type="entry name" value="NAD(P)-linked oxidoreductase"/>
    <property type="match status" value="2"/>
</dbReference>
<evidence type="ECO:0000313" key="2">
    <source>
        <dbReference type="EMBL" id="MWL04103.1"/>
    </source>
</evidence>
<dbReference type="PANTHER" id="PTHR42686">
    <property type="entry name" value="GH17980P-RELATED"/>
    <property type="match status" value="1"/>
</dbReference>